<dbReference type="Pfam" id="PF00550">
    <property type="entry name" value="PP-binding"/>
    <property type="match status" value="1"/>
</dbReference>
<dbReference type="GO" id="GO:0022857">
    <property type="term" value="F:transmembrane transporter activity"/>
    <property type="evidence" value="ECO:0007669"/>
    <property type="project" value="InterPro"/>
</dbReference>
<sequence length="1864" mass="198236">MQTRLPDAARTDGVPLSPGQERLWFLDQLTPGDASYNVYVSERLRGPLDSGALVRAFGEVVARHAVLRTRYPSQDGRPVQVADPAGPGLRYVDLSDGPEERPRDPSDGPEERPRDPSDGPERRARDLVAELTNRGFDLAGGPVLRAALIRLAADDHVLCLVIHHIAVDGWSLGVLRAELAALYGAFAAGLPSPLPPPALQYADYALACRQDPGRDEDLAYWRTRLADPPVLALPTDRPRPRIRTANGAYVARRIPGPLAAEVARLARTERCTLFMTLTAAFQALLARHTGQDDVCVGTQVAARDRPELEGMVGFVVNTLVLRGDLSGDPSFRDLMRRTRATALEAYQRQSTPFDALVNELGIDRDLSRTPLFQAQLVLHNQAQAGPSLPGITTELFDGGFALAKFDLSLEIGQEEGELRAHFAYNSDLFEPATVERLAARFEALLRCAVADPGTRLSELELLDADERRLILEHWSRPGPPGRAGAPGAPGTSGTSGGPAPAGDPGPSRDPGPLQGAGPSRDGGPFRDVATLHGLVERAAARTPEAVAVVFGDDALTYRELDARADRLAAVLRDHGAGPDRRVAICLEQSLDLAVAVPAVLKAGGAYVPLDPEQPADRLAHMVADSGAEVLVTTRALAGRVSAGITVLLGEGEAPTVLLDGREELRGLLPPREAGPDDLAYVIYTSGSTGRPKGVAVQHRQVLNYLADAHERFEVVDGAGYALLQSLSFDFGITIFYLALATGGCLHLVPSRISGPDLADYADRARIDYLKITPSHLGALTAEVDPRRLLPRRVLILGGEGSAWEWTRELAALGVCRVVNHYGPTEATVGVTTYEVGADDDVRGPVTPIGRPLGHARAYVLDGRMRPAPIGVIGELCLGGDRLAREYLGRPDLTAEKFLPDPYGEPGDRLYRTGDLARWLPDGNLEFLGRRDLQVKVRGYRVELGEVDEALRTLPGVAHAVVDARGGPGALELVAYLVAADGPAARPGVGELRRLLQAVLPDYMVPTRYVWLDRLPLKSHGKVDRAALPEPEAVRPDREAAFEAPSGMVEEAVASAFGEVLGLDRVGATDDFFDLGGHSLLAVQVVARLRRRLDGMRPVSVMDLFQHPTARGLATLVEAGDDGPRGLLYELTPRIAAPELTLVCVPYGGGSAVVYQPLADALPAGCALHAVAVPGHDLGLAEEPRPLAEVAAECAAEILRKVTGPLVLYGHCGVGGALTVEIARQVEAAGRPLDAVYLGGLFPFARPTRGVLGRWARFTGLERLRGDRGQVNWLTGMGADLSGLTEEQLAFVVRNMRHDSRQAEEYFTRLVEEGAEPLSAPIISVVGERDPNTEFHAERYTEWDFLSPRTALAVLDEGGHYFLKYRAEELAEIVTTVHPALAAPAVPEPATPTWRVAGRSDSSVPVERGTAAPEPSLGRFLAVAIGQLVTIVGATLTEFAIPISTYLDSRSLTQFAVLQVLALIPGILVAPLAGAVVDRASRRTVMLGGNIAALVVQLLTGTLLWTGELAVWHLYPLLTALSIALTFQRLAYVSAVPQLVPKRYLGHANGVVQMTTGVAQFVAPLVAVGLLATIGLEGILALDVAGYVAGVIVLLCVGFPARLAGERRESVGAEIAGGFRLQMGQRGFRAMLVFFALFNLVLSPVFLLFSPLTLSFGTLADAGYVALLGGAGAVTGGLVMSVWGGPAHRRMHGVLLGTLALAACCLVTGAHGSLLFVGLGAFGVACSLALVNGVYATIVQVKVAQRFHGRVFALNQMVALSTIPLGVAVIAPLGERLLEPMFLPGGLLAGTAGAVIGVGPGRGIAFMYVVCGLLVALIALVALRSRTLSRFDDEVPDAVADDLVGIQALNDRTGTTERKEAVPCP</sequence>
<feature type="transmembrane region" description="Helical" evidence="5">
    <location>
        <begin position="1483"/>
        <end position="1505"/>
    </location>
</feature>
<dbReference type="InterPro" id="IPR029058">
    <property type="entry name" value="AB_hydrolase_fold"/>
</dbReference>
<keyword evidence="8" id="KW-1185">Reference proteome</keyword>
<dbReference type="SUPFAM" id="SSF103473">
    <property type="entry name" value="MFS general substrate transporter"/>
    <property type="match status" value="1"/>
</dbReference>
<dbReference type="RefSeq" id="WP_012890029.1">
    <property type="nucleotide sequence ID" value="NC_013595.1"/>
</dbReference>
<dbReference type="PANTHER" id="PTHR45527">
    <property type="entry name" value="NONRIBOSOMAL PEPTIDE SYNTHETASE"/>
    <property type="match status" value="1"/>
</dbReference>
<keyword evidence="3" id="KW-0597">Phosphoprotein</keyword>
<evidence type="ECO:0000256" key="4">
    <source>
        <dbReference type="SAM" id="MobiDB-lite"/>
    </source>
</evidence>
<protein>
    <submittedName>
        <fullName evidence="7">Non-ribosomal peptide synthetase modules and related protein-like protein</fullName>
    </submittedName>
</protein>
<dbReference type="InterPro" id="IPR010071">
    <property type="entry name" value="AA_adenyl_dom"/>
</dbReference>
<dbReference type="STRING" id="479432.Sros_3346"/>
<dbReference type="OrthoDB" id="2472181at2"/>
<dbReference type="Proteomes" id="UP000002029">
    <property type="component" value="Chromosome"/>
</dbReference>
<dbReference type="CDD" id="cd06173">
    <property type="entry name" value="MFS_MefA_like"/>
    <property type="match status" value="1"/>
</dbReference>
<proteinExistence type="predicted"/>
<dbReference type="Gene3D" id="1.20.1250.20">
    <property type="entry name" value="MFS general substrate transporter like domains"/>
    <property type="match status" value="1"/>
</dbReference>
<keyword evidence="5" id="KW-1133">Transmembrane helix</keyword>
<dbReference type="GO" id="GO:0043041">
    <property type="term" value="P:amino acid activation for nonribosomal peptide biosynthetic process"/>
    <property type="evidence" value="ECO:0007669"/>
    <property type="project" value="TreeGrafter"/>
</dbReference>
<feature type="transmembrane region" description="Helical" evidence="5">
    <location>
        <begin position="1715"/>
        <end position="1738"/>
    </location>
</feature>
<dbReference type="FunFam" id="1.10.1200.10:FF:000016">
    <property type="entry name" value="Non-ribosomal peptide synthase"/>
    <property type="match status" value="1"/>
</dbReference>
<dbReference type="InterPro" id="IPR045851">
    <property type="entry name" value="AMP-bd_C_sf"/>
</dbReference>
<dbReference type="PROSITE" id="PS00012">
    <property type="entry name" value="PHOSPHOPANTETHEINE"/>
    <property type="match status" value="1"/>
</dbReference>
<dbReference type="InterPro" id="IPR001031">
    <property type="entry name" value="Thioesterase"/>
</dbReference>
<dbReference type="Gene3D" id="3.40.50.1820">
    <property type="entry name" value="alpha/beta hydrolase"/>
    <property type="match status" value="1"/>
</dbReference>
<dbReference type="InterPro" id="IPR020806">
    <property type="entry name" value="PKS_PP-bd"/>
</dbReference>
<dbReference type="InterPro" id="IPR023213">
    <property type="entry name" value="CAT-like_dom_sf"/>
</dbReference>
<evidence type="ECO:0000256" key="2">
    <source>
        <dbReference type="ARBA" id="ARBA00022450"/>
    </source>
</evidence>
<feature type="compositionally biased region" description="Basic and acidic residues" evidence="4">
    <location>
        <begin position="98"/>
        <end position="122"/>
    </location>
</feature>
<dbReference type="SMART" id="SM00823">
    <property type="entry name" value="PKS_PP"/>
    <property type="match status" value="1"/>
</dbReference>
<evidence type="ECO:0000256" key="3">
    <source>
        <dbReference type="ARBA" id="ARBA00022553"/>
    </source>
</evidence>
<gene>
    <name evidence="7" type="ordered locus">Sros_3346</name>
</gene>
<dbReference type="PANTHER" id="PTHR45527:SF1">
    <property type="entry name" value="FATTY ACID SYNTHASE"/>
    <property type="match status" value="1"/>
</dbReference>
<feature type="transmembrane region" description="Helical" evidence="5">
    <location>
        <begin position="1511"/>
        <end position="1530"/>
    </location>
</feature>
<dbReference type="PROSITE" id="PS00455">
    <property type="entry name" value="AMP_BINDING"/>
    <property type="match status" value="1"/>
</dbReference>
<dbReference type="GO" id="GO:0031177">
    <property type="term" value="F:phosphopantetheine binding"/>
    <property type="evidence" value="ECO:0007669"/>
    <property type="project" value="InterPro"/>
</dbReference>
<feature type="transmembrane region" description="Helical" evidence="5">
    <location>
        <begin position="1629"/>
        <end position="1649"/>
    </location>
</feature>
<dbReference type="Pfam" id="PF07690">
    <property type="entry name" value="MFS_1"/>
    <property type="match status" value="1"/>
</dbReference>
<evidence type="ECO:0000259" key="6">
    <source>
        <dbReference type="PROSITE" id="PS50075"/>
    </source>
</evidence>
<dbReference type="Pfam" id="PF13193">
    <property type="entry name" value="AMP-binding_C"/>
    <property type="match status" value="1"/>
</dbReference>
<dbReference type="CDD" id="cd05930">
    <property type="entry name" value="A_NRPS"/>
    <property type="match status" value="1"/>
</dbReference>
<dbReference type="InterPro" id="IPR036259">
    <property type="entry name" value="MFS_trans_sf"/>
</dbReference>
<dbReference type="FunFam" id="3.40.50.12780:FF:000012">
    <property type="entry name" value="Non-ribosomal peptide synthetase"/>
    <property type="match status" value="1"/>
</dbReference>
<dbReference type="Gene3D" id="3.30.300.30">
    <property type="match status" value="1"/>
</dbReference>
<feature type="compositionally biased region" description="Low complexity" evidence="4">
    <location>
        <begin position="482"/>
        <end position="500"/>
    </location>
</feature>
<dbReference type="GO" id="GO:0008610">
    <property type="term" value="P:lipid biosynthetic process"/>
    <property type="evidence" value="ECO:0007669"/>
    <property type="project" value="UniProtKB-ARBA"/>
</dbReference>
<dbReference type="Pfam" id="PF00975">
    <property type="entry name" value="Thioesterase"/>
    <property type="match status" value="1"/>
</dbReference>
<dbReference type="Gene3D" id="2.30.38.10">
    <property type="entry name" value="Luciferase, Domain 3"/>
    <property type="match status" value="1"/>
</dbReference>
<dbReference type="SUPFAM" id="SSF56801">
    <property type="entry name" value="Acetyl-CoA synthetase-like"/>
    <property type="match status" value="1"/>
</dbReference>
<dbReference type="SUPFAM" id="SSF52777">
    <property type="entry name" value="CoA-dependent acyltransferases"/>
    <property type="match status" value="2"/>
</dbReference>
<feature type="transmembrane region" description="Helical" evidence="5">
    <location>
        <begin position="1454"/>
        <end position="1476"/>
    </location>
</feature>
<dbReference type="eggNOG" id="COG1020">
    <property type="taxonomic scope" value="Bacteria"/>
</dbReference>
<dbReference type="eggNOG" id="COG0477">
    <property type="taxonomic scope" value="Bacteria"/>
</dbReference>
<reference evidence="7 8" key="1">
    <citation type="journal article" date="2010" name="Stand. Genomic Sci.">
        <title>Complete genome sequence of Streptosporangium roseum type strain (NI 9100).</title>
        <authorList>
            <person name="Nolan M."/>
            <person name="Sikorski J."/>
            <person name="Jando M."/>
            <person name="Lucas S."/>
            <person name="Lapidus A."/>
            <person name="Glavina Del Rio T."/>
            <person name="Chen F."/>
            <person name="Tice H."/>
            <person name="Pitluck S."/>
            <person name="Cheng J.F."/>
            <person name="Chertkov O."/>
            <person name="Sims D."/>
            <person name="Meincke L."/>
            <person name="Brettin T."/>
            <person name="Han C."/>
            <person name="Detter J.C."/>
            <person name="Bruce D."/>
            <person name="Goodwin L."/>
            <person name="Land M."/>
            <person name="Hauser L."/>
            <person name="Chang Y.J."/>
            <person name="Jeffries C.D."/>
            <person name="Ivanova N."/>
            <person name="Mavromatis K."/>
            <person name="Mikhailova N."/>
            <person name="Chen A."/>
            <person name="Palaniappan K."/>
            <person name="Chain P."/>
            <person name="Rohde M."/>
            <person name="Goker M."/>
            <person name="Bristow J."/>
            <person name="Eisen J.A."/>
            <person name="Markowitz V."/>
            <person name="Hugenholtz P."/>
            <person name="Kyrpides N.C."/>
            <person name="Klenk H.P."/>
        </authorList>
    </citation>
    <scope>NUCLEOTIDE SEQUENCE [LARGE SCALE GENOMIC DNA]</scope>
    <source>
        <strain evidence="8">ATCC 12428 / DSM 43021 / JCM 3005 / NI 9100</strain>
    </source>
</reference>
<dbReference type="HOGENOM" id="CLU_000022_49_0_11"/>
<feature type="transmembrane region" description="Helical" evidence="5">
    <location>
        <begin position="1690"/>
        <end position="1709"/>
    </location>
</feature>
<dbReference type="GO" id="GO:0044550">
    <property type="term" value="P:secondary metabolite biosynthetic process"/>
    <property type="evidence" value="ECO:0007669"/>
    <property type="project" value="TreeGrafter"/>
</dbReference>
<dbReference type="GO" id="GO:0072330">
    <property type="term" value="P:monocarboxylic acid biosynthetic process"/>
    <property type="evidence" value="ECO:0007669"/>
    <property type="project" value="UniProtKB-ARBA"/>
</dbReference>
<dbReference type="InterPro" id="IPR036736">
    <property type="entry name" value="ACP-like_sf"/>
</dbReference>
<dbReference type="EMBL" id="CP001814">
    <property type="protein sequence ID" value="ACZ86285.1"/>
    <property type="molecule type" value="Genomic_DNA"/>
</dbReference>
<dbReference type="FunFam" id="3.40.50.980:FF:000001">
    <property type="entry name" value="Non-ribosomal peptide synthetase"/>
    <property type="match status" value="1"/>
</dbReference>
<name>D2BDJ6_STRRD</name>
<dbReference type="InterPro" id="IPR006162">
    <property type="entry name" value="Ppantetheine_attach_site"/>
</dbReference>
<dbReference type="InterPro" id="IPR000873">
    <property type="entry name" value="AMP-dep_synth/lig_dom"/>
</dbReference>
<dbReference type="Gene3D" id="1.10.1200.10">
    <property type="entry name" value="ACP-like"/>
    <property type="match status" value="1"/>
</dbReference>
<evidence type="ECO:0000256" key="5">
    <source>
        <dbReference type="SAM" id="Phobius"/>
    </source>
</evidence>
<dbReference type="CDD" id="cd19531">
    <property type="entry name" value="LCL_NRPS-like"/>
    <property type="match status" value="1"/>
</dbReference>
<dbReference type="GO" id="GO:0005737">
    <property type="term" value="C:cytoplasm"/>
    <property type="evidence" value="ECO:0007669"/>
    <property type="project" value="TreeGrafter"/>
</dbReference>
<evidence type="ECO:0000256" key="1">
    <source>
        <dbReference type="ARBA" id="ARBA00001957"/>
    </source>
</evidence>
<feature type="region of interest" description="Disordered" evidence="4">
    <location>
        <begin position="474"/>
        <end position="527"/>
    </location>
</feature>
<accession>D2BDJ6</accession>
<dbReference type="InterPro" id="IPR009081">
    <property type="entry name" value="PP-bd_ACP"/>
</dbReference>
<feature type="transmembrane region" description="Helical" evidence="5">
    <location>
        <begin position="1804"/>
        <end position="1822"/>
    </location>
</feature>
<feature type="transmembrane region" description="Helical" evidence="5">
    <location>
        <begin position="1550"/>
        <end position="1571"/>
    </location>
</feature>
<feature type="region of interest" description="Disordered" evidence="4">
    <location>
        <begin position="74"/>
        <end position="122"/>
    </location>
</feature>
<dbReference type="InterPro" id="IPR020845">
    <property type="entry name" value="AMP-binding_CS"/>
</dbReference>
<feature type="transmembrane region" description="Helical" evidence="5">
    <location>
        <begin position="1661"/>
        <end position="1683"/>
    </location>
</feature>
<dbReference type="Gene3D" id="3.40.50.980">
    <property type="match status" value="2"/>
</dbReference>
<keyword evidence="2" id="KW-0596">Phosphopantetheine</keyword>
<dbReference type="InterPro" id="IPR025110">
    <property type="entry name" value="AMP-bd_C"/>
</dbReference>
<dbReference type="NCBIfam" id="TIGR01733">
    <property type="entry name" value="AA-adenyl-dom"/>
    <property type="match status" value="1"/>
</dbReference>
<comment type="cofactor">
    <cofactor evidence="1">
        <name>pantetheine 4'-phosphate</name>
        <dbReference type="ChEBI" id="CHEBI:47942"/>
    </cofactor>
</comment>
<dbReference type="Gene3D" id="3.30.559.30">
    <property type="entry name" value="Nonribosomal peptide synthetase, condensation domain"/>
    <property type="match status" value="1"/>
</dbReference>
<dbReference type="PROSITE" id="PS50075">
    <property type="entry name" value="CARRIER"/>
    <property type="match status" value="1"/>
</dbReference>
<keyword evidence="5" id="KW-0812">Transmembrane</keyword>
<evidence type="ECO:0000313" key="7">
    <source>
        <dbReference type="EMBL" id="ACZ86285.1"/>
    </source>
</evidence>
<keyword evidence="5" id="KW-0472">Membrane</keyword>
<organism evidence="7 8">
    <name type="scientific">Streptosporangium roseum (strain ATCC 12428 / DSM 43021 / JCM 3005 / KCTC 9067 / NCIMB 10171 / NRRL 2505 / NI 9100)</name>
    <dbReference type="NCBI Taxonomy" id="479432"/>
    <lineage>
        <taxon>Bacteria</taxon>
        <taxon>Bacillati</taxon>
        <taxon>Actinomycetota</taxon>
        <taxon>Actinomycetes</taxon>
        <taxon>Streptosporangiales</taxon>
        <taxon>Streptosporangiaceae</taxon>
        <taxon>Streptosporangium</taxon>
    </lineage>
</organism>
<feature type="transmembrane region" description="Helical" evidence="5">
    <location>
        <begin position="1750"/>
        <end position="1772"/>
    </location>
</feature>
<dbReference type="SUPFAM" id="SSF53474">
    <property type="entry name" value="alpha/beta-Hydrolases"/>
    <property type="match status" value="1"/>
</dbReference>
<dbReference type="GO" id="GO:0003824">
    <property type="term" value="F:catalytic activity"/>
    <property type="evidence" value="ECO:0007669"/>
    <property type="project" value="InterPro"/>
</dbReference>
<dbReference type="Pfam" id="PF00501">
    <property type="entry name" value="AMP-binding"/>
    <property type="match status" value="1"/>
</dbReference>
<dbReference type="InterPro" id="IPR011701">
    <property type="entry name" value="MFS"/>
</dbReference>
<feature type="domain" description="Carrier" evidence="6">
    <location>
        <begin position="1043"/>
        <end position="1120"/>
    </location>
</feature>
<dbReference type="FunFam" id="2.30.38.10:FF:000001">
    <property type="entry name" value="Non-ribosomal peptide synthetase PvdI"/>
    <property type="match status" value="1"/>
</dbReference>
<dbReference type="KEGG" id="sro:Sros_3346"/>
<dbReference type="Pfam" id="PF00668">
    <property type="entry name" value="Condensation"/>
    <property type="match status" value="1"/>
</dbReference>
<feature type="transmembrane region" description="Helical" evidence="5">
    <location>
        <begin position="1577"/>
        <end position="1598"/>
    </location>
</feature>
<evidence type="ECO:0000313" key="8">
    <source>
        <dbReference type="Proteomes" id="UP000002029"/>
    </source>
</evidence>
<dbReference type="InterPro" id="IPR001242">
    <property type="entry name" value="Condensation_dom"/>
</dbReference>
<dbReference type="Gene3D" id="3.30.559.10">
    <property type="entry name" value="Chloramphenicol acetyltransferase-like domain"/>
    <property type="match status" value="1"/>
</dbReference>